<comment type="caution">
    <text evidence="11">The sequence shown here is derived from an EMBL/GenBank/DDBJ whole genome shotgun (WGS) entry which is preliminary data.</text>
</comment>
<evidence type="ECO:0000313" key="11">
    <source>
        <dbReference type="EMBL" id="GAA0748001.1"/>
    </source>
</evidence>
<evidence type="ECO:0000256" key="4">
    <source>
        <dbReference type="ARBA" id="ARBA00022618"/>
    </source>
</evidence>
<dbReference type="RefSeq" id="WP_343764353.1">
    <property type="nucleotide sequence ID" value="NZ_BAAACG010000019.1"/>
</dbReference>
<evidence type="ECO:0000256" key="1">
    <source>
        <dbReference type="ARBA" id="ARBA00004496"/>
    </source>
</evidence>
<sequence length="198" mass="23184">MNIITVKINGVEYNLKGEEQEDYLHKVARHVDRKIQSILDNNPKLSTSSAAILTAMNAVDERLKEQEKTLQLEKQLEKAEFEKQEQENSIASLKNSLNNEKKIRKSLEEKIDNVDLDDSVKEKEEQIKKMSVEMKLMQDTARKYMEDNNLRKAEMKDLKFQLQSAKYKIMDMEKKLLDSQVNLAREKKQRNALKVNNL</sequence>
<keyword evidence="10" id="KW-0175">Coiled coil</keyword>
<dbReference type="Pfam" id="PF05164">
    <property type="entry name" value="ZapA"/>
    <property type="match status" value="1"/>
</dbReference>
<evidence type="ECO:0000256" key="5">
    <source>
        <dbReference type="ARBA" id="ARBA00023210"/>
    </source>
</evidence>
<evidence type="ECO:0000256" key="2">
    <source>
        <dbReference type="ARBA" id="ARBA00015195"/>
    </source>
</evidence>
<evidence type="ECO:0000256" key="6">
    <source>
        <dbReference type="ARBA" id="ARBA00023306"/>
    </source>
</evidence>
<keyword evidence="6" id="KW-0131">Cell cycle</keyword>
<evidence type="ECO:0000313" key="12">
    <source>
        <dbReference type="Proteomes" id="UP001501510"/>
    </source>
</evidence>
<evidence type="ECO:0000256" key="3">
    <source>
        <dbReference type="ARBA" id="ARBA00022490"/>
    </source>
</evidence>
<organism evidence="11 12">
    <name type="scientific">Clostridium oceanicum</name>
    <dbReference type="NCBI Taxonomy" id="1543"/>
    <lineage>
        <taxon>Bacteria</taxon>
        <taxon>Bacillati</taxon>
        <taxon>Bacillota</taxon>
        <taxon>Clostridia</taxon>
        <taxon>Eubacteriales</taxon>
        <taxon>Clostridiaceae</taxon>
        <taxon>Clostridium</taxon>
    </lineage>
</organism>
<comment type="subunit">
    <text evidence="8">Homodimer. Interacts with FtsZ.</text>
</comment>
<keyword evidence="12" id="KW-1185">Reference proteome</keyword>
<comment type="function">
    <text evidence="7">Activator of cell division through the inhibition of FtsZ GTPase activity, therefore promoting FtsZ assembly into bundles of protofilaments necessary for the formation of the division Z ring. It is recruited early at mid-cell but it is not essential for cell division.</text>
</comment>
<dbReference type="PANTHER" id="PTHR34981">
    <property type="entry name" value="CELL DIVISION PROTEIN ZAPA"/>
    <property type="match status" value="1"/>
</dbReference>
<name>A0ABN1JWE7_9CLOT</name>
<evidence type="ECO:0000256" key="9">
    <source>
        <dbReference type="ARBA" id="ARBA00033158"/>
    </source>
</evidence>
<dbReference type="EMBL" id="BAAACG010000019">
    <property type="protein sequence ID" value="GAA0748001.1"/>
    <property type="molecule type" value="Genomic_DNA"/>
</dbReference>
<reference evidence="11 12" key="1">
    <citation type="journal article" date="2019" name="Int. J. Syst. Evol. Microbiol.">
        <title>The Global Catalogue of Microorganisms (GCM) 10K type strain sequencing project: providing services to taxonomists for standard genome sequencing and annotation.</title>
        <authorList>
            <consortium name="The Broad Institute Genomics Platform"/>
            <consortium name="The Broad Institute Genome Sequencing Center for Infectious Disease"/>
            <person name="Wu L."/>
            <person name="Ma J."/>
        </authorList>
    </citation>
    <scope>NUCLEOTIDE SEQUENCE [LARGE SCALE GENOMIC DNA]</scope>
    <source>
        <strain evidence="11 12">JCM 1407</strain>
    </source>
</reference>
<dbReference type="GO" id="GO:0051301">
    <property type="term" value="P:cell division"/>
    <property type="evidence" value="ECO:0007669"/>
    <property type="project" value="UniProtKB-KW"/>
</dbReference>
<dbReference type="InterPro" id="IPR053712">
    <property type="entry name" value="Bac_CellDiv_Activator"/>
</dbReference>
<dbReference type="Gene3D" id="6.10.250.790">
    <property type="match status" value="1"/>
</dbReference>
<keyword evidence="5" id="KW-0717">Septation</keyword>
<keyword evidence="4 11" id="KW-0132">Cell division</keyword>
<dbReference type="Proteomes" id="UP001501510">
    <property type="component" value="Unassembled WGS sequence"/>
</dbReference>
<evidence type="ECO:0000256" key="8">
    <source>
        <dbReference type="ARBA" id="ARBA00026068"/>
    </source>
</evidence>
<evidence type="ECO:0000256" key="10">
    <source>
        <dbReference type="SAM" id="Coils"/>
    </source>
</evidence>
<dbReference type="PANTHER" id="PTHR34981:SF1">
    <property type="entry name" value="CELL DIVISION PROTEIN ZAPA"/>
    <property type="match status" value="1"/>
</dbReference>
<feature type="coiled-coil region" evidence="10">
    <location>
        <begin position="56"/>
        <end position="189"/>
    </location>
</feature>
<dbReference type="InterPro" id="IPR007838">
    <property type="entry name" value="Cell_div_ZapA-like"/>
</dbReference>
<protein>
    <recommendedName>
        <fullName evidence="2">Cell division protein ZapA</fullName>
    </recommendedName>
    <alternativeName>
        <fullName evidence="9">Z ring-associated protein ZapA</fullName>
    </alternativeName>
</protein>
<proteinExistence type="predicted"/>
<keyword evidence="3" id="KW-0963">Cytoplasm</keyword>
<gene>
    <name evidence="11" type="ORF">GCM10008906_37790</name>
</gene>
<dbReference type="SUPFAM" id="SSF102829">
    <property type="entry name" value="Cell division protein ZapA-like"/>
    <property type="match status" value="1"/>
</dbReference>
<comment type="subcellular location">
    <subcellularLocation>
        <location evidence="1">Cytoplasm</location>
    </subcellularLocation>
</comment>
<accession>A0ABN1JWE7</accession>
<dbReference type="InterPro" id="IPR036192">
    <property type="entry name" value="Cell_div_ZapA-like_sf"/>
</dbReference>
<evidence type="ECO:0000256" key="7">
    <source>
        <dbReference type="ARBA" id="ARBA00024910"/>
    </source>
</evidence>